<dbReference type="RefSeq" id="WP_162889109.1">
    <property type="nucleotide sequence ID" value="NZ_CP021330.1"/>
</dbReference>
<dbReference type="Pfam" id="PF00639">
    <property type="entry name" value="Rotamase"/>
    <property type="match status" value="1"/>
</dbReference>
<evidence type="ECO:0000256" key="9">
    <source>
        <dbReference type="SAM" id="SignalP"/>
    </source>
</evidence>
<dbReference type="EC" id="5.2.1.8" evidence="3"/>
<evidence type="ECO:0000259" key="10">
    <source>
        <dbReference type="PROSITE" id="PS50198"/>
    </source>
</evidence>
<dbReference type="Proteomes" id="UP000258927">
    <property type="component" value="Chromosome"/>
</dbReference>
<dbReference type="Gene3D" id="3.10.50.40">
    <property type="match status" value="1"/>
</dbReference>
<evidence type="ECO:0000256" key="6">
    <source>
        <dbReference type="ARBA" id="ARBA00030642"/>
    </source>
</evidence>
<comment type="catalytic activity">
    <reaction evidence="1">
        <text>[protein]-peptidylproline (omega=180) = [protein]-peptidylproline (omega=0)</text>
        <dbReference type="Rhea" id="RHEA:16237"/>
        <dbReference type="Rhea" id="RHEA-COMP:10747"/>
        <dbReference type="Rhea" id="RHEA-COMP:10748"/>
        <dbReference type="ChEBI" id="CHEBI:83833"/>
        <dbReference type="ChEBI" id="CHEBI:83834"/>
        <dbReference type="EC" id="5.2.1.8"/>
    </reaction>
</comment>
<dbReference type="SUPFAM" id="SSF109998">
    <property type="entry name" value="Triger factor/SurA peptide-binding domain-like"/>
    <property type="match status" value="1"/>
</dbReference>
<dbReference type="KEGG" id="mmyr:MXMO3_00599"/>
<accession>A0A2R4MB00</accession>
<evidence type="ECO:0000256" key="5">
    <source>
        <dbReference type="ARBA" id="ARBA00023110"/>
    </source>
</evidence>
<keyword evidence="5 8" id="KW-0697">Rotamase</keyword>
<evidence type="ECO:0000256" key="2">
    <source>
        <dbReference type="ARBA" id="ARBA00007656"/>
    </source>
</evidence>
<dbReference type="InterPro" id="IPR050245">
    <property type="entry name" value="PrsA_foldase"/>
</dbReference>
<feature type="signal peptide" evidence="9">
    <location>
        <begin position="1"/>
        <end position="34"/>
    </location>
</feature>
<dbReference type="PANTHER" id="PTHR47245:SF2">
    <property type="entry name" value="PEPTIDYL-PROLYL CIS-TRANS ISOMERASE HP_0175-RELATED"/>
    <property type="match status" value="1"/>
</dbReference>
<keyword evidence="9" id="KW-0732">Signal</keyword>
<organism evidence="11 12">
    <name type="scientific">Maritalea myrionectae</name>
    <dbReference type="NCBI Taxonomy" id="454601"/>
    <lineage>
        <taxon>Bacteria</taxon>
        <taxon>Pseudomonadati</taxon>
        <taxon>Pseudomonadota</taxon>
        <taxon>Alphaproteobacteria</taxon>
        <taxon>Hyphomicrobiales</taxon>
        <taxon>Devosiaceae</taxon>
        <taxon>Maritalea</taxon>
    </lineage>
</organism>
<dbReference type="GO" id="GO:0003755">
    <property type="term" value="F:peptidyl-prolyl cis-trans isomerase activity"/>
    <property type="evidence" value="ECO:0007669"/>
    <property type="project" value="UniProtKB-KW"/>
</dbReference>
<reference evidence="11 12" key="1">
    <citation type="submission" date="2017-05" db="EMBL/GenBank/DDBJ databases">
        <title>Genome Analysis of Maritalea myrionectae HL2708#5.</title>
        <authorList>
            <consortium name="Cotde Inc.-PKNU"/>
            <person name="Jang D."/>
            <person name="Oh H.-M."/>
        </authorList>
    </citation>
    <scope>NUCLEOTIDE SEQUENCE [LARGE SCALE GENOMIC DNA]</scope>
    <source>
        <strain evidence="11 12">HL2708#5</strain>
    </source>
</reference>
<dbReference type="Gene3D" id="1.10.8.1040">
    <property type="match status" value="1"/>
</dbReference>
<proteinExistence type="inferred from homology"/>
<evidence type="ECO:0000256" key="8">
    <source>
        <dbReference type="PROSITE-ProRule" id="PRU00278"/>
    </source>
</evidence>
<dbReference type="InterPro" id="IPR000297">
    <property type="entry name" value="PPIase_PpiC"/>
</dbReference>
<keyword evidence="12" id="KW-1185">Reference proteome</keyword>
<protein>
    <recommendedName>
        <fullName evidence="4">Parvulin-like PPIase</fullName>
        <ecNumber evidence="3">5.2.1.8</ecNumber>
    </recommendedName>
    <alternativeName>
        <fullName evidence="6">Peptidyl-prolyl cis-trans isomerase plp</fullName>
    </alternativeName>
    <alternativeName>
        <fullName evidence="7">Rotamase plp</fullName>
    </alternativeName>
</protein>
<dbReference type="PROSITE" id="PS50198">
    <property type="entry name" value="PPIC_PPIASE_2"/>
    <property type="match status" value="1"/>
</dbReference>
<gene>
    <name evidence="11" type="ORF">MXMO3_00599</name>
</gene>
<comment type="similarity">
    <text evidence="2">Belongs to the PpiC/parvulin rotamase family.</text>
</comment>
<dbReference type="EMBL" id="CP021330">
    <property type="protein sequence ID" value="AVX03143.1"/>
    <property type="molecule type" value="Genomic_DNA"/>
</dbReference>
<feature type="chain" id="PRO_5015351233" description="Parvulin-like PPIase" evidence="9">
    <location>
        <begin position="35"/>
        <end position="287"/>
    </location>
</feature>
<dbReference type="SUPFAM" id="SSF54534">
    <property type="entry name" value="FKBP-like"/>
    <property type="match status" value="1"/>
</dbReference>
<keyword evidence="8 11" id="KW-0413">Isomerase</keyword>
<evidence type="ECO:0000313" key="11">
    <source>
        <dbReference type="EMBL" id="AVX03143.1"/>
    </source>
</evidence>
<evidence type="ECO:0000313" key="12">
    <source>
        <dbReference type="Proteomes" id="UP000258927"/>
    </source>
</evidence>
<sequence length="287" mass="31669">MTGMLYQLKNFTSALVLGGVVAVGSVFAVSGALAQDATQQQAPQFDPDKVVAKVGDSAITELDLIYAIEDLGQDIAQIPPQQRRQFVIQMLVDMKVMAQVARDEGMAESEVFERRKAYLEDRALRRAYLEEVVAKSITDEEVKAEYDAIFKDFEGQEELRARHILVETEEEAQALVEEINGGADFAETAKEKSTGPSGAQGGDLGYFKQGDMVPEFYEAANALQVGDVSAPVQSQFGWHVIKLEDRKAAEPPALAQVEQQVRQRVLAKKFEKIVADNKENITVEIVE</sequence>
<dbReference type="InterPro" id="IPR046357">
    <property type="entry name" value="PPIase_dom_sf"/>
</dbReference>
<name>A0A2R4MB00_9HYPH</name>
<evidence type="ECO:0000256" key="1">
    <source>
        <dbReference type="ARBA" id="ARBA00000971"/>
    </source>
</evidence>
<evidence type="ECO:0000256" key="7">
    <source>
        <dbReference type="ARBA" id="ARBA00031484"/>
    </source>
</evidence>
<evidence type="ECO:0000256" key="3">
    <source>
        <dbReference type="ARBA" id="ARBA00013194"/>
    </source>
</evidence>
<dbReference type="PANTHER" id="PTHR47245">
    <property type="entry name" value="PEPTIDYLPROLYL ISOMERASE"/>
    <property type="match status" value="1"/>
</dbReference>
<dbReference type="AlphaFoldDB" id="A0A2R4MB00"/>
<feature type="domain" description="PpiC" evidence="10">
    <location>
        <begin position="156"/>
        <end position="245"/>
    </location>
</feature>
<evidence type="ECO:0000256" key="4">
    <source>
        <dbReference type="ARBA" id="ARBA00018370"/>
    </source>
</evidence>
<dbReference type="InterPro" id="IPR027304">
    <property type="entry name" value="Trigger_fact/SurA_dom_sf"/>
</dbReference>
<dbReference type="STRING" id="1122213.GCA_000423365_03312"/>